<evidence type="ECO:0000313" key="3">
    <source>
        <dbReference type="EMBL" id="WED67221.1"/>
    </source>
</evidence>
<evidence type="ECO:0000313" key="4">
    <source>
        <dbReference type="Proteomes" id="UP001218638"/>
    </source>
</evidence>
<dbReference type="AlphaFoldDB" id="A0AAF0CSI8"/>
<dbReference type="RefSeq" id="WP_330931484.1">
    <property type="nucleotide sequence ID" value="NZ_CP119075.1"/>
</dbReference>
<dbReference type="SUPFAM" id="SSF52266">
    <property type="entry name" value="SGNH hydrolase"/>
    <property type="match status" value="1"/>
</dbReference>
<dbReference type="Gene3D" id="3.40.50.1110">
    <property type="entry name" value="SGNH hydrolase"/>
    <property type="match status" value="1"/>
</dbReference>
<dbReference type="GO" id="GO:0001681">
    <property type="term" value="F:sialate O-acetylesterase activity"/>
    <property type="evidence" value="ECO:0007669"/>
    <property type="project" value="InterPro"/>
</dbReference>
<name>A0AAF0CSI8_9BACT</name>
<organism evidence="3 4">
    <name type="scientific">Synoicihabitans lomoniglobus</name>
    <dbReference type="NCBI Taxonomy" id="2909285"/>
    <lineage>
        <taxon>Bacteria</taxon>
        <taxon>Pseudomonadati</taxon>
        <taxon>Verrucomicrobiota</taxon>
        <taxon>Opitutia</taxon>
        <taxon>Opitutales</taxon>
        <taxon>Opitutaceae</taxon>
        <taxon>Synoicihabitans</taxon>
    </lineage>
</organism>
<dbReference type="Proteomes" id="UP001218638">
    <property type="component" value="Chromosome"/>
</dbReference>
<dbReference type="KEGG" id="slom:PXH66_10190"/>
<sequence>MFGLAFPVTAEVSLPAIIGSNMALQADKPVPIWGRAEPQETVRVHFRDREYLTVANADGAWEVTLPAMTADGNGAELKVVGETNELILTNVIVGEVWLCSGQSNMGWRVEQSDDAEREIAAAQYPSIRLFTVKRAIAEDGPQWDCAGEWVECSPATVGKFSAAGYFMGRDLHQTLERPVGLIHSSWGGTKAKVWLPREAIDSRPELQVIAEAWDRELADYPRAKAEFDAALPQMEAEWEERATAARAAGKAPPATPRLRTGPHSQYVPTALYNAMIAPLAPFALRGFFWYQGESDVGAPQLYAETLVALVQSWRAAWRGQTMPFVCVQLPNLYRQPEPTRSGWPELREAQLKLRQLPGTALVVTIDIGEPGDIHPTQKQPVGRRAALAAQGLAYGADPAEVFSPQPTATIRRDQAVRIEFKHTAGGLRVSGSGAVTGFEVADADRVFRPGRARIEGDAVIVSHPDMTDPVAVRYAWADNPECNLVSGSGLPATPFRTDDWSTLATVAHELR</sequence>
<accession>A0AAF0CSI8</accession>
<dbReference type="InterPro" id="IPR005181">
    <property type="entry name" value="SASA"/>
</dbReference>
<keyword evidence="1" id="KW-0378">Hydrolase</keyword>
<dbReference type="PANTHER" id="PTHR22901:SF0">
    <property type="entry name" value="SIALATE O-ACETYLESTERASE"/>
    <property type="match status" value="1"/>
</dbReference>
<proteinExistence type="predicted"/>
<dbReference type="InterPro" id="IPR036514">
    <property type="entry name" value="SGNH_hydro_sf"/>
</dbReference>
<dbReference type="Pfam" id="PF03629">
    <property type="entry name" value="SASA"/>
    <property type="match status" value="1"/>
</dbReference>
<evidence type="ECO:0000259" key="2">
    <source>
        <dbReference type="Pfam" id="PF03629"/>
    </source>
</evidence>
<gene>
    <name evidence="3" type="ORF">PXH66_10190</name>
</gene>
<dbReference type="PANTHER" id="PTHR22901">
    <property type="entry name" value="SIALATE O-ACETYLESTERASE"/>
    <property type="match status" value="1"/>
</dbReference>
<keyword evidence="4" id="KW-1185">Reference proteome</keyword>
<protein>
    <submittedName>
        <fullName evidence="3">Sialate O-acetylesterase</fullName>
    </submittedName>
</protein>
<feature type="domain" description="Sialate O-acetylesterase" evidence="2">
    <location>
        <begin position="269"/>
        <end position="378"/>
    </location>
</feature>
<dbReference type="InterPro" id="IPR013783">
    <property type="entry name" value="Ig-like_fold"/>
</dbReference>
<dbReference type="Gene3D" id="2.60.40.10">
    <property type="entry name" value="Immunoglobulins"/>
    <property type="match status" value="1"/>
</dbReference>
<evidence type="ECO:0000256" key="1">
    <source>
        <dbReference type="ARBA" id="ARBA00022801"/>
    </source>
</evidence>
<dbReference type="InterPro" id="IPR039329">
    <property type="entry name" value="SIAE"/>
</dbReference>
<dbReference type="GO" id="GO:0005975">
    <property type="term" value="P:carbohydrate metabolic process"/>
    <property type="evidence" value="ECO:0007669"/>
    <property type="project" value="TreeGrafter"/>
</dbReference>
<reference evidence="3" key="1">
    <citation type="submission" date="2023-03" db="EMBL/GenBank/DDBJ databases">
        <title>Lomoglobus Profundus gen. nov., sp. nov., a novel member of the phylum Verrucomicrobia, isolated from deep-marine sediment of South China Sea.</title>
        <authorList>
            <person name="Ahmad T."/>
            <person name="Ishaq S.E."/>
            <person name="Wang F."/>
        </authorList>
    </citation>
    <scope>NUCLEOTIDE SEQUENCE</scope>
    <source>
        <strain evidence="3">LMO-M01</strain>
    </source>
</reference>
<dbReference type="EMBL" id="CP119075">
    <property type="protein sequence ID" value="WED67221.1"/>
    <property type="molecule type" value="Genomic_DNA"/>
</dbReference>